<feature type="signal peptide" evidence="1">
    <location>
        <begin position="1"/>
        <end position="26"/>
    </location>
</feature>
<dbReference type="RefSeq" id="WP_141641182.1">
    <property type="nucleotide sequence ID" value="NZ_VIFM01000011.1"/>
</dbReference>
<dbReference type="PROSITE" id="PS51257">
    <property type="entry name" value="PROKAR_LIPOPROTEIN"/>
    <property type="match status" value="1"/>
</dbReference>
<dbReference type="AlphaFoldDB" id="A0A540X7M6"/>
<dbReference type="EMBL" id="VIFM01000011">
    <property type="protein sequence ID" value="TQF17220.1"/>
    <property type="molecule type" value="Genomic_DNA"/>
</dbReference>
<organism evidence="2 3">
    <name type="scientific">Myxococcus llanfairpwllgwyngyllgogerychwyrndrobwllllantysiliogogogochensis</name>
    <dbReference type="NCBI Taxonomy" id="2590453"/>
    <lineage>
        <taxon>Bacteria</taxon>
        <taxon>Pseudomonadati</taxon>
        <taxon>Myxococcota</taxon>
        <taxon>Myxococcia</taxon>
        <taxon>Myxococcales</taxon>
        <taxon>Cystobacterineae</taxon>
        <taxon>Myxococcaceae</taxon>
        <taxon>Myxococcus</taxon>
    </lineage>
</organism>
<evidence type="ECO:0000256" key="1">
    <source>
        <dbReference type="SAM" id="SignalP"/>
    </source>
</evidence>
<dbReference type="PROSITE" id="PS00018">
    <property type="entry name" value="EF_HAND_1"/>
    <property type="match status" value="1"/>
</dbReference>
<feature type="chain" id="PRO_5022182822" evidence="1">
    <location>
        <begin position="27"/>
        <end position="578"/>
    </location>
</feature>
<comment type="caution">
    <text evidence="2">The sequence shown here is derived from an EMBL/GenBank/DDBJ whole genome shotgun (WGS) entry which is preliminary data.</text>
</comment>
<reference evidence="2 3" key="1">
    <citation type="submission" date="2019-06" db="EMBL/GenBank/DDBJ databases">
        <authorList>
            <person name="Livingstone P."/>
            <person name="Whitworth D."/>
        </authorList>
    </citation>
    <scope>NUCLEOTIDE SEQUENCE [LARGE SCALE GENOMIC DNA]</scope>
    <source>
        <strain evidence="2 3">AM401</strain>
    </source>
</reference>
<dbReference type="Proteomes" id="UP000315369">
    <property type="component" value="Unassembled WGS sequence"/>
</dbReference>
<protein>
    <submittedName>
        <fullName evidence="2">Caspase family protein</fullName>
    </submittedName>
</protein>
<dbReference type="OrthoDB" id="5523338at2"/>
<keyword evidence="3" id="KW-1185">Reference proteome</keyword>
<accession>A0A540X7M6</accession>
<name>A0A540X7M6_9BACT</name>
<evidence type="ECO:0000313" key="3">
    <source>
        <dbReference type="Proteomes" id="UP000315369"/>
    </source>
</evidence>
<keyword evidence="1" id="KW-0732">Signal</keyword>
<gene>
    <name evidence="2" type="ORF">FJV41_04630</name>
</gene>
<evidence type="ECO:0000313" key="2">
    <source>
        <dbReference type="EMBL" id="TQF17220.1"/>
    </source>
</evidence>
<sequence length="578" mass="61104">MRPSTVPVPSGVVVLWLACCATVSLAEPATSSSGPPPVRRALVVAYNGSDSPGMPPLRYADDDGVRWMETLQRLGVEVVLLTVADADTAEAERERLTGVRVPTLAALDEAVASLAQLNAADRAAGRTVDFLFVYVGHGRTGESARAYLTLADGRLDQEGLYTRVVERIEADYVHLLVDACHAAGVVGSRGADPLVLRRLRRALEQEQLAGHPSVGAIFAESNEGETHEWSRIRAGVFSHAARSALLGGADVNGDGQVEYSELDAFVAAAIRGVKSPQARLALRTFPPMLNPSRALIGPIPEGPRLDLPATPGGARISVEDTNGVRLADAHQSEGEPLVLALPKRDAYWLRTPGGEARVRLADLKARRLPRPSPPEMAQRGAAEESLLQGLFALPFGRDFYEGYVASAGGPIVDFSNPVTPGDPSSLPHSLGLEVGLTLGAPPLGGRGVARGLSLAWRVPGPGIVRWGARASYSLAPDAWVDNTTLQRVSVLAMGGLNGRGTLAPFAEVGVGWLMTVVDKPGRREGDSLGLSARAAAGLRWRAGDFAVRGALGMDLDGVRVDGHRRGHWIPGVELGLER</sequence>
<dbReference type="Gene3D" id="3.40.50.1460">
    <property type="match status" value="1"/>
</dbReference>
<proteinExistence type="predicted"/>
<dbReference type="InterPro" id="IPR018247">
    <property type="entry name" value="EF_Hand_1_Ca_BS"/>
</dbReference>